<keyword evidence="2" id="KW-1185">Reference proteome</keyword>
<dbReference type="RefSeq" id="WP_114406871.1">
    <property type="nucleotide sequence ID" value="NZ_QOWE01000011.1"/>
</dbReference>
<organism evidence="1 2">
    <name type="scientific">Larkinella punicea</name>
    <dbReference type="NCBI Taxonomy" id="2315727"/>
    <lineage>
        <taxon>Bacteria</taxon>
        <taxon>Pseudomonadati</taxon>
        <taxon>Bacteroidota</taxon>
        <taxon>Cytophagia</taxon>
        <taxon>Cytophagales</taxon>
        <taxon>Spirosomataceae</taxon>
        <taxon>Larkinella</taxon>
    </lineage>
</organism>
<dbReference type="Proteomes" id="UP000253383">
    <property type="component" value="Unassembled WGS sequence"/>
</dbReference>
<dbReference type="EMBL" id="QOWE01000011">
    <property type="protein sequence ID" value="RCR68821.1"/>
    <property type="molecule type" value="Genomic_DNA"/>
</dbReference>
<evidence type="ECO:0000313" key="1">
    <source>
        <dbReference type="EMBL" id="RCR68821.1"/>
    </source>
</evidence>
<dbReference type="Gene3D" id="3.30.460.40">
    <property type="match status" value="1"/>
</dbReference>
<dbReference type="OrthoDB" id="121150at2"/>
<reference evidence="1 2" key="1">
    <citation type="submission" date="2018-07" db="EMBL/GenBank/DDBJ databases">
        <title>Genome analysis of Larkinella rosea.</title>
        <authorList>
            <person name="Zhou Z."/>
            <person name="Wang G."/>
        </authorList>
    </citation>
    <scope>NUCLEOTIDE SEQUENCE [LARGE SCALE GENOMIC DNA]</scope>
    <source>
        <strain evidence="2">zzj9</strain>
    </source>
</reference>
<gene>
    <name evidence="1" type="ORF">DUE52_15175</name>
</gene>
<name>A0A368JRM6_9BACT</name>
<evidence type="ECO:0008006" key="3">
    <source>
        <dbReference type="Google" id="ProtNLM"/>
    </source>
</evidence>
<sequence length="166" mass="19493">MAYDDPNHNVFEIFKRNAVEYMVVGGFAVSYYGDYRKSKTASGHELDKPDLDFWYNPSYENYYRLLNALQELGRDVTRYRDDPAPSPKKSVFKYEFDDYTLDVLPIIKASLKFWEAYTRRKVIEQNGIEIPFISLDDLIQDKQAMGRQKDLADIENLKRNNPPQVS</sequence>
<dbReference type="InterPro" id="IPR043519">
    <property type="entry name" value="NT_sf"/>
</dbReference>
<protein>
    <recommendedName>
        <fullName evidence="3">Nucleotidyltransferase</fullName>
    </recommendedName>
</protein>
<dbReference type="SUPFAM" id="SSF81301">
    <property type="entry name" value="Nucleotidyltransferase"/>
    <property type="match status" value="1"/>
</dbReference>
<accession>A0A368JRM6</accession>
<comment type="caution">
    <text evidence="1">The sequence shown here is derived from an EMBL/GenBank/DDBJ whole genome shotgun (WGS) entry which is preliminary data.</text>
</comment>
<proteinExistence type="predicted"/>
<dbReference type="AlphaFoldDB" id="A0A368JRM6"/>
<evidence type="ECO:0000313" key="2">
    <source>
        <dbReference type="Proteomes" id="UP000253383"/>
    </source>
</evidence>